<dbReference type="AlphaFoldDB" id="A0A9D4APH0"/>
<evidence type="ECO:0000313" key="1">
    <source>
        <dbReference type="EMBL" id="KAH1165494.1"/>
    </source>
</evidence>
<reference evidence="1" key="1">
    <citation type="submission" date="2021-09" db="EMBL/GenBank/DDBJ databases">
        <title>The genome of Mauremys mutica provides insights into the evolution of semi-aquatic lifestyle.</title>
        <authorList>
            <person name="Gong S."/>
            <person name="Gao Y."/>
        </authorList>
    </citation>
    <scope>NUCLEOTIDE SEQUENCE</scope>
    <source>
        <strain evidence="1">MM-2020</strain>
        <tissue evidence="1">Muscle</tissue>
    </source>
</reference>
<organism evidence="1 2">
    <name type="scientific">Mauremys mutica</name>
    <name type="common">yellowpond turtle</name>
    <dbReference type="NCBI Taxonomy" id="74926"/>
    <lineage>
        <taxon>Eukaryota</taxon>
        <taxon>Metazoa</taxon>
        <taxon>Chordata</taxon>
        <taxon>Craniata</taxon>
        <taxon>Vertebrata</taxon>
        <taxon>Euteleostomi</taxon>
        <taxon>Archelosauria</taxon>
        <taxon>Testudinata</taxon>
        <taxon>Testudines</taxon>
        <taxon>Cryptodira</taxon>
        <taxon>Durocryptodira</taxon>
        <taxon>Testudinoidea</taxon>
        <taxon>Geoemydidae</taxon>
        <taxon>Geoemydinae</taxon>
        <taxon>Mauremys</taxon>
    </lineage>
</organism>
<proteinExistence type="predicted"/>
<accession>A0A9D4APH0</accession>
<keyword evidence="2" id="KW-1185">Reference proteome</keyword>
<protein>
    <submittedName>
        <fullName evidence="1">Uncharacterized protein</fullName>
    </submittedName>
</protein>
<name>A0A9D4APH0_9SAUR</name>
<sequence>MSQDIRERSKYDGLKTKIASNAVLKDLGMMNDAHLECTELAEVYRRMIAHKLLLKQVDLFKAVEVQPGDYLFKAQKAAEDGVFQTVSIVEGGATRKKLFAPETDTELIASINVLDPVYWPTGEQSALHGEKEIKEICCQF</sequence>
<dbReference type="EMBL" id="JAHDVG010000488">
    <property type="protein sequence ID" value="KAH1165494.1"/>
    <property type="molecule type" value="Genomic_DNA"/>
</dbReference>
<gene>
    <name evidence="1" type="ORF">KIL84_023053</name>
</gene>
<dbReference type="Proteomes" id="UP000827986">
    <property type="component" value="Unassembled WGS sequence"/>
</dbReference>
<evidence type="ECO:0000313" key="2">
    <source>
        <dbReference type="Proteomes" id="UP000827986"/>
    </source>
</evidence>
<comment type="caution">
    <text evidence="1">The sequence shown here is derived from an EMBL/GenBank/DDBJ whole genome shotgun (WGS) entry which is preliminary data.</text>
</comment>